<evidence type="ECO:0000313" key="2">
    <source>
        <dbReference type="EMBL" id="OWW20768.1"/>
    </source>
</evidence>
<proteinExistence type="predicted"/>
<dbReference type="Proteomes" id="UP000197535">
    <property type="component" value="Unassembled WGS sequence"/>
</dbReference>
<dbReference type="RefSeq" id="WP_088707635.1">
    <property type="nucleotide sequence ID" value="NZ_LSTO01000001.1"/>
</dbReference>
<dbReference type="EMBL" id="LSTO01000001">
    <property type="protein sequence ID" value="OWW20768.1"/>
    <property type="molecule type" value="Genomic_DNA"/>
</dbReference>
<dbReference type="Pfam" id="PF20075">
    <property type="entry name" value="DUF6471"/>
    <property type="match status" value="1"/>
</dbReference>
<keyword evidence="3" id="KW-1185">Reference proteome</keyword>
<gene>
    <name evidence="2" type="ORF">AYR66_16095</name>
</gene>
<feature type="domain" description="DUF6471" evidence="1">
    <location>
        <begin position="3"/>
        <end position="67"/>
    </location>
</feature>
<organism evidence="2 3">
    <name type="scientific">Noviherbaspirillum denitrificans</name>
    <dbReference type="NCBI Taxonomy" id="1968433"/>
    <lineage>
        <taxon>Bacteria</taxon>
        <taxon>Pseudomonadati</taxon>
        <taxon>Pseudomonadota</taxon>
        <taxon>Betaproteobacteria</taxon>
        <taxon>Burkholderiales</taxon>
        <taxon>Oxalobacteraceae</taxon>
        <taxon>Noviherbaspirillum</taxon>
    </lineage>
</organism>
<sequence length="80" mass="8779">MDWQIEAKRLLRAEMVRMGVSVNDLAEALASVGMDESPKSLAVKISRGKFQLAFFLQCMSALGVESVTVTLPKSKPTSFM</sequence>
<dbReference type="InterPro" id="IPR045526">
    <property type="entry name" value="DUF6471"/>
</dbReference>
<dbReference type="OrthoDB" id="9009595at2"/>
<accession>A0A254TM34</accession>
<evidence type="ECO:0000313" key="3">
    <source>
        <dbReference type="Proteomes" id="UP000197535"/>
    </source>
</evidence>
<protein>
    <recommendedName>
        <fullName evidence="1">DUF6471 domain-containing protein</fullName>
    </recommendedName>
</protein>
<dbReference type="AlphaFoldDB" id="A0A254TM34"/>
<reference evidence="2 3" key="1">
    <citation type="submission" date="2016-02" db="EMBL/GenBank/DDBJ databases">
        <authorList>
            <person name="Wen L."/>
            <person name="He K."/>
            <person name="Yang H."/>
        </authorList>
    </citation>
    <scope>NUCLEOTIDE SEQUENCE [LARGE SCALE GENOMIC DNA]</scope>
    <source>
        <strain evidence="2 3">TSA40</strain>
    </source>
</reference>
<evidence type="ECO:0000259" key="1">
    <source>
        <dbReference type="Pfam" id="PF20075"/>
    </source>
</evidence>
<comment type="caution">
    <text evidence="2">The sequence shown here is derived from an EMBL/GenBank/DDBJ whole genome shotgun (WGS) entry which is preliminary data.</text>
</comment>
<name>A0A254TM34_9BURK</name>